<accession>A0A8X8C182</accession>
<evidence type="ECO:0000313" key="2">
    <source>
        <dbReference type="Proteomes" id="UP000886885"/>
    </source>
</evidence>
<dbReference type="AlphaFoldDB" id="A0A8X8C182"/>
<dbReference type="Proteomes" id="UP000886885">
    <property type="component" value="Chromosome 18D"/>
</dbReference>
<name>A0A8X8C182_POPTO</name>
<gene>
    <name evidence="1" type="ORF">POTOM_056902</name>
</gene>
<comment type="caution">
    <text evidence="1">The sequence shown here is derived from an EMBL/GenBank/DDBJ whole genome shotgun (WGS) entry which is preliminary data.</text>
</comment>
<dbReference type="EMBL" id="JAAWWB010000036">
    <property type="protein sequence ID" value="KAG6739309.1"/>
    <property type="molecule type" value="Genomic_DNA"/>
</dbReference>
<sequence length="99" mass="10272">MGLQLVSTVGNLDEGIAGHGGCCSCFSKQAWVAMVDAAAASVCLGGHGGCCSCFSMLGWPCVTGGCVKSDVVGVFDRRCSCRILKHQCMILEYTEQCGV</sequence>
<proteinExistence type="predicted"/>
<keyword evidence="2" id="KW-1185">Reference proteome</keyword>
<protein>
    <submittedName>
        <fullName evidence="1">Uncharacterized protein</fullName>
    </submittedName>
</protein>
<organism evidence="1 2">
    <name type="scientific">Populus tomentosa</name>
    <name type="common">Chinese white poplar</name>
    <dbReference type="NCBI Taxonomy" id="118781"/>
    <lineage>
        <taxon>Eukaryota</taxon>
        <taxon>Viridiplantae</taxon>
        <taxon>Streptophyta</taxon>
        <taxon>Embryophyta</taxon>
        <taxon>Tracheophyta</taxon>
        <taxon>Spermatophyta</taxon>
        <taxon>Magnoliopsida</taxon>
        <taxon>eudicotyledons</taxon>
        <taxon>Gunneridae</taxon>
        <taxon>Pentapetalae</taxon>
        <taxon>rosids</taxon>
        <taxon>fabids</taxon>
        <taxon>Malpighiales</taxon>
        <taxon>Salicaceae</taxon>
        <taxon>Saliceae</taxon>
        <taxon>Populus</taxon>
    </lineage>
</organism>
<evidence type="ECO:0000313" key="1">
    <source>
        <dbReference type="EMBL" id="KAG6739309.1"/>
    </source>
</evidence>
<reference evidence="1" key="1">
    <citation type="journal article" date="2020" name="bioRxiv">
        <title>Hybrid origin of Populus tomentosa Carr. identified through genome sequencing and phylogenomic analysis.</title>
        <authorList>
            <person name="An X."/>
            <person name="Gao K."/>
            <person name="Chen Z."/>
            <person name="Li J."/>
            <person name="Yang X."/>
            <person name="Yang X."/>
            <person name="Zhou J."/>
            <person name="Guo T."/>
            <person name="Zhao T."/>
            <person name="Huang S."/>
            <person name="Miao D."/>
            <person name="Khan W.U."/>
            <person name="Rao P."/>
            <person name="Ye M."/>
            <person name="Lei B."/>
            <person name="Liao W."/>
            <person name="Wang J."/>
            <person name="Ji L."/>
            <person name="Li Y."/>
            <person name="Guo B."/>
            <person name="Mustafa N.S."/>
            <person name="Li S."/>
            <person name="Yun Q."/>
            <person name="Keller S.R."/>
            <person name="Mao J."/>
            <person name="Zhang R."/>
            <person name="Strauss S.H."/>
        </authorList>
    </citation>
    <scope>NUCLEOTIDE SEQUENCE</scope>
    <source>
        <strain evidence="1">GM15</strain>
        <tissue evidence="1">Leaf</tissue>
    </source>
</reference>